<dbReference type="PANTHER" id="PTHR11241">
    <property type="entry name" value="DEOXYURIDINE 5'-TRIPHOSPHATE NUCLEOTIDOHYDROLASE"/>
    <property type="match status" value="1"/>
</dbReference>
<comment type="catalytic activity">
    <reaction evidence="5">
        <text>dUTP + H2O = dUMP + diphosphate + H(+)</text>
        <dbReference type="Rhea" id="RHEA:10248"/>
        <dbReference type="ChEBI" id="CHEBI:15377"/>
        <dbReference type="ChEBI" id="CHEBI:15378"/>
        <dbReference type="ChEBI" id="CHEBI:33019"/>
        <dbReference type="ChEBI" id="CHEBI:61555"/>
        <dbReference type="ChEBI" id="CHEBI:246422"/>
        <dbReference type="EC" id="3.6.1.23"/>
    </reaction>
</comment>
<evidence type="ECO:0000256" key="1">
    <source>
        <dbReference type="ARBA" id="ARBA00006581"/>
    </source>
</evidence>
<dbReference type="NCBIfam" id="TIGR00576">
    <property type="entry name" value="dut"/>
    <property type="match status" value="1"/>
</dbReference>
<dbReference type="Gene3D" id="2.70.40.10">
    <property type="match status" value="1"/>
</dbReference>
<organism evidence="8 9">
    <name type="scientific">Lactococcus lactis subsp. cremoris</name>
    <name type="common">Streptococcus cremoris</name>
    <dbReference type="NCBI Taxonomy" id="1359"/>
    <lineage>
        <taxon>Bacteria</taxon>
        <taxon>Bacillati</taxon>
        <taxon>Bacillota</taxon>
        <taxon>Bacilli</taxon>
        <taxon>Lactobacillales</taxon>
        <taxon>Streptococcaceae</taxon>
        <taxon>Lactococcus</taxon>
    </lineage>
</organism>
<keyword evidence="4" id="KW-0546">Nucleotide metabolism</keyword>
<name>A0AA34TJH7_LACLC</name>
<dbReference type="SUPFAM" id="SSF51283">
    <property type="entry name" value="dUTPase-like"/>
    <property type="match status" value="1"/>
</dbReference>
<dbReference type="EMBL" id="CP015901">
    <property type="protein sequence ID" value="ARE23260.1"/>
    <property type="molecule type" value="Genomic_DNA"/>
</dbReference>
<dbReference type="Pfam" id="PF00692">
    <property type="entry name" value="dUTPase"/>
    <property type="match status" value="1"/>
</dbReference>
<evidence type="ECO:0000256" key="5">
    <source>
        <dbReference type="ARBA" id="ARBA00047686"/>
    </source>
</evidence>
<evidence type="ECO:0000313" key="8">
    <source>
        <dbReference type="EMBL" id="ARE23260.1"/>
    </source>
</evidence>
<dbReference type="InterPro" id="IPR036157">
    <property type="entry name" value="dUTPase-like_sf"/>
</dbReference>
<dbReference type="GO" id="GO:0046081">
    <property type="term" value="P:dUTP catabolic process"/>
    <property type="evidence" value="ECO:0007669"/>
    <property type="project" value="InterPro"/>
</dbReference>
<reference evidence="8 9" key="1">
    <citation type="journal article" date="2017" name="BMC Genomics">
        <title>Comparative and functional genomics of the Lactococcus lactis taxon; insights into evolution and niche adaptation.</title>
        <authorList>
            <person name="Kelleher P."/>
            <person name="Bottacini F."/>
            <person name="Mahony J."/>
            <person name="Kilcawley K.N."/>
            <person name="van Sinderen D."/>
        </authorList>
    </citation>
    <scope>NUCLEOTIDE SEQUENCE [LARGE SCALE GENOMIC DNA]</scope>
    <source>
        <strain evidence="8 9">JM3</strain>
    </source>
</reference>
<evidence type="ECO:0000313" key="9">
    <source>
        <dbReference type="Proteomes" id="UP000192161"/>
    </source>
</evidence>
<evidence type="ECO:0000256" key="3">
    <source>
        <dbReference type="ARBA" id="ARBA00022801"/>
    </source>
</evidence>
<sequence>MTREFKKLNENATIPERATKHSAGYDISASETVTIQPDEIKMVSTGLAVQLGDDEVLKLYDRSSNPVKRGIALINSVGIIDSDYYPQEFKGLFMNISKEPVTISKGQRIMQGVFVKYLTTDDDNANGKRTGGFGSTGEDIMNDRQNTNAGQ</sequence>
<dbReference type="CDD" id="cd07557">
    <property type="entry name" value="trimeric_dUTPase"/>
    <property type="match status" value="1"/>
</dbReference>
<evidence type="ECO:0000256" key="6">
    <source>
        <dbReference type="SAM" id="MobiDB-lite"/>
    </source>
</evidence>
<feature type="region of interest" description="Disordered" evidence="6">
    <location>
        <begin position="121"/>
        <end position="151"/>
    </location>
</feature>
<dbReference type="GO" id="GO:0000287">
    <property type="term" value="F:magnesium ion binding"/>
    <property type="evidence" value="ECO:0007669"/>
    <property type="project" value="InterPro"/>
</dbReference>
<dbReference type="PANTHER" id="PTHR11241:SF0">
    <property type="entry name" value="DEOXYURIDINE 5'-TRIPHOSPHATE NUCLEOTIDOHYDROLASE"/>
    <property type="match status" value="1"/>
</dbReference>
<feature type="domain" description="dUTPase-like" evidence="7">
    <location>
        <begin position="11"/>
        <end position="137"/>
    </location>
</feature>
<evidence type="ECO:0000256" key="4">
    <source>
        <dbReference type="ARBA" id="ARBA00023080"/>
    </source>
</evidence>
<dbReference type="InterPro" id="IPR033704">
    <property type="entry name" value="dUTPase_trimeric"/>
</dbReference>
<protein>
    <recommendedName>
        <fullName evidence="2">dUTP diphosphatase</fullName>
        <ecNumber evidence="2">3.6.1.23</ecNumber>
    </recommendedName>
</protein>
<gene>
    <name evidence="8" type="ORF">LLJM3_1061</name>
</gene>
<dbReference type="InterPro" id="IPR029054">
    <property type="entry name" value="dUTPase-like"/>
</dbReference>
<evidence type="ECO:0000256" key="2">
    <source>
        <dbReference type="ARBA" id="ARBA00012379"/>
    </source>
</evidence>
<proteinExistence type="inferred from homology"/>
<evidence type="ECO:0000259" key="7">
    <source>
        <dbReference type="Pfam" id="PF00692"/>
    </source>
</evidence>
<keyword evidence="3" id="KW-0378">Hydrolase</keyword>
<dbReference type="GO" id="GO:0006226">
    <property type="term" value="P:dUMP biosynthetic process"/>
    <property type="evidence" value="ECO:0007669"/>
    <property type="project" value="InterPro"/>
</dbReference>
<dbReference type="EC" id="3.6.1.23" evidence="2"/>
<dbReference type="Proteomes" id="UP000192161">
    <property type="component" value="Chromosome"/>
</dbReference>
<dbReference type="GO" id="GO:0004170">
    <property type="term" value="F:dUTP diphosphatase activity"/>
    <property type="evidence" value="ECO:0007669"/>
    <property type="project" value="UniProtKB-EC"/>
</dbReference>
<accession>A0AA34TJH7</accession>
<dbReference type="RefSeq" id="WP_011676037.1">
    <property type="nucleotide sequence ID" value="NZ_CP015901.2"/>
</dbReference>
<dbReference type="InterPro" id="IPR008181">
    <property type="entry name" value="dUTPase"/>
</dbReference>
<dbReference type="AlphaFoldDB" id="A0AA34TJH7"/>
<comment type="similarity">
    <text evidence="1">Belongs to the dUTPase family.</text>
</comment>